<accession>A0ABS2G3W8</accession>
<dbReference type="InterPro" id="IPR014729">
    <property type="entry name" value="Rossmann-like_a/b/a_fold"/>
</dbReference>
<dbReference type="PROSITE" id="PS51194">
    <property type="entry name" value="HELICASE_CTER"/>
    <property type="match status" value="1"/>
</dbReference>
<dbReference type="PANTHER" id="PTHR30083:SF0">
    <property type="entry name" value="3'-PHOSPHOADENOSINE 5'-PHOSPHOSULFATE SULFOTRANSFERASE (PAPS REDUCTASE)_FAD SYNTHETASE"/>
    <property type="match status" value="1"/>
</dbReference>
<evidence type="ECO:0000256" key="1">
    <source>
        <dbReference type="ARBA" id="ARBA00022801"/>
    </source>
</evidence>
<dbReference type="Pfam" id="PF01507">
    <property type="entry name" value="PAPS_reduct"/>
    <property type="match status" value="1"/>
</dbReference>
<dbReference type="InterPro" id="IPR027417">
    <property type="entry name" value="P-loop_NTPase"/>
</dbReference>
<dbReference type="Gene3D" id="3.40.50.620">
    <property type="entry name" value="HUPs"/>
    <property type="match status" value="1"/>
</dbReference>
<name>A0ABS2G3W8_FUSMR</name>
<dbReference type="InterPro" id="IPR038718">
    <property type="entry name" value="SNF2-like_sf"/>
</dbReference>
<dbReference type="SMART" id="SM00487">
    <property type="entry name" value="DEXDc"/>
    <property type="match status" value="1"/>
</dbReference>
<dbReference type="InterPro" id="IPR049730">
    <property type="entry name" value="SNF2/RAD54-like_C"/>
</dbReference>
<dbReference type="Proteomes" id="UP000728968">
    <property type="component" value="Unassembled WGS sequence"/>
</dbReference>
<dbReference type="SUPFAM" id="SSF52540">
    <property type="entry name" value="P-loop containing nucleoside triphosphate hydrolases"/>
    <property type="match status" value="2"/>
</dbReference>
<feature type="non-terminal residue" evidence="3">
    <location>
        <position position="600"/>
    </location>
</feature>
<proteinExistence type="predicted"/>
<dbReference type="RefSeq" id="WP_204716749.1">
    <property type="nucleotide sequence ID" value="NZ_JACJLT010000186.1"/>
</dbReference>
<dbReference type="Gene3D" id="3.40.50.300">
    <property type="entry name" value="P-loop containing nucleotide triphosphate hydrolases"/>
    <property type="match status" value="1"/>
</dbReference>
<dbReference type="Gene3D" id="3.40.50.10810">
    <property type="entry name" value="Tandem AAA-ATPase domain"/>
    <property type="match status" value="1"/>
</dbReference>
<evidence type="ECO:0000259" key="2">
    <source>
        <dbReference type="PROSITE" id="PS51194"/>
    </source>
</evidence>
<dbReference type="InterPro" id="IPR000330">
    <property type="entry name" value="SNF2_N"/>
</dbReference>
<dbReference type="Pfam" id="PF00176">
    <property type="entry name" value="SNF2-rel_dom"/>
    <property type="match status" value="1"/>
</dbReference>
<dbReference type="InterPro" id="IPR002500">
    <property type="entry name" value="PAPS_reduct_dom"/>
</dbReference>
<sequence length="600" mass="70897">MLKTKLFPFQQEAYEKLIKLRVGALYLEMGLGKTRTALELVQTRLEKNKIEKVLWLCPCSTKKNLEEQIKEHSDLIDKIEIFGIESISMSDNIYIQVYDIVSQYNCMLIVDESNLVKNHKALRSKRIMELSSYCKYKLILNGTPVTRNEADLFSQWYILDWRILGYRSYFSFSANHLTWDEEHKKITNVFNKNYLTNRIAPYTYQARKKDVLNLPEKNYEKVFYSMTDTQRKHYNFIKEIFLEEIEKSTAFSTTYIIYKMLTALQHIVSGRDIVSTDVISTKNHFKNIEDNPRIQSLLNTISQISTDEKIIIWCKYTKEIEEVNSILKKEFGENSTTLFYGEISQKKRNEEIEKFKTSARFLIGNKNSGGYGLNLQFASYMIFYSNDFDWGTRSQAEDRIHRIGQNYNTTYIDLIAYGSIDERIIDNLVRKENLVSSLKRLLEMKKDKKILGEWIDGDDEKVEINRKNLKKYTDKSVLEASQERISYIFDEFENICLSFSGGKDSGVCLNLMIDEARKRGRKFGVLHIDVEAEYQMTSDFIKRMIENNRDVIIPYWVCLPMESPNSLSYLEPTWVWWDKEKELIWVREMPKMDYIINENN</sequence>
<organism evidence="3 4">
    <name type="scientific">Fusobacterium mortiferum</name>
    <dbReference type="NCBI Taxonomy" id="850"/>
    <lineage>
        <taxon>Bacteria</taxon>
        <taxon>Fusobacteriati</taxon>
        <taxon>Fusobacteriota</taxon>
        <taxon>Fusobacteriia</taxon>
        <taxon>Fusobacteriales</taxon>
        <taxon>Fusobacteriaceae</taxon>
        <taxon>Fusobacterium</taxon>
    </lineage>
</organism>
<dbReference type="EMBL" id="JACJLT010000186">
    <property type="protein sequence ID" value="MBM6876121.1"/>
    <property type="molecule type" value="Genomic_DNA"/>
</dbReference>
<dbReference type="Pfam" id="PF00271">
    <property type="entry name" value="Helicase_C"/>
    <property type="match status" value="1"/>
</dbReference>
<dbReference type="InterPro" id="IPR014001">
    <property type="entry name" value="Helicase_ATP-bd"/>
</dbReference>
<evidence type="ECO:0000313" key="3">
    <source>
        <dbReference type="EMBL" id="MBM6876121.1"/>
    </source>
</evidence>
<keyword evidence="1" id="KW-0378">Hydrolase</keyword>
<protein>
    <submittedName>
        <fullName evidence="3">Phosphoadenosine phosphosulfate reductase family protein</fullName>
    </submittedName>
</protein>
<evidence type="ECO:0000313" key="4">
    <source>
        <dbReference type="Proteomes" id="UP000728968"/>
    </source>
</evidence>
<keyword evidence="4" id="KW-1185">Reference proteome</keyword>
<dbReference type="SMART" id="SM00490">
    <property type="entry name" value="HELICc"/>
    <property type="match status" value="1"/>
</dbReference>
<reference evidence="3 4" key="1">
    <citation type="journal article" date="2021" name="Sci. Rep.">
        <title>The distribution of antibiotic resistance genes in chicken gut microbiota commensals.</title>
        <authorList>
            <person name="Juricova H."/>
            <person name="Matiasovicova J."/>
            <person name="Kubasova T."/>
            <person name="Cejkova D."/>
            <person name="Rychlik I."/>
        </authorList>
    </citation>
    <scope>NUCLEOTIDE SEQUENCE [LARGE SCALE GENOMIC DNA]</scope>
    <source>
        <strain evidence="3 4">An425</strain>
    </source>
</reference>
<dbReference type="CDD" id="cd18793">
    <property type="entry name" value="SF2_C_SNF"/>
    <property type="match status" value="1"/>
</dbReference>
<feature type="domain" description="Helicase C-terminal" evidence="2">
    <location>
        <begin position="293"/>
        <end position="449"/>
    </location>
</feature>
<dbReference type="InterPro" id="IPR001650">
    <property type="entry name" value="Helicase_C-like"/>
</dbReference>
<gene>
    <name evidence="3" type="ORF">H6A04_10785</name>
</gene>
<comment type="caution">
    <text evidence="3">The sequence shown here is derived from an EMBL/GenBank/DDBJ whole genome shotgun (WGS) entry which is preliminary data.</text>
</comment>
<dbReference type="SUPFAM" id="SSF52402">
    <property type="entry name" value="Adenine nucleotide alpha hydrolases-like"/>
    <property type="match status" value="1"/>
</dbReference>
<dbReference type="PANTHER" id="PTHR30083">
    <property type="entry name" value="TRANSCRIPTIONAL REGULATOR-RELATED"/>
    <property type="match status" value="1"/>
</dbReference>